<accession>A0A8J7DPJ7</accession>
<keyword evidence="1" id="KW-1133">Transmembrane helix</keyword>
<dbReference type="EMBL" id="JADEXG010000068">
    <property type="protein sequence ID" value="MBE9079805.1"/>
    <property type="molecule type" value="Genomic_DNA"/>
</dbReference>
<feature type="transmembrane region" description="Helical" evidence="1">
    <location>
        <begin position="139"/>
        <end position="162"/>
    </location>
</feature>
<feature type="transmembrane region" description="Helical" evidence="1">
    <location>
        <begin position="57"/>
        <end position="81"/>
    </location>
</feature>
<evidence type="ECO:0000256" key="1">
    <source>
        <dbReference type="SAM" id="Phobius"/>
    </source>
</evidence>
<proteinExistence type="predicted"/>
<name>A0A8J7DPJ7_9CYAN</name>
<evidence type="ECO:0000313" key="2">
    <source>
        <dbReference type="EMBL" id="MBE9079805.1"/>
    </source>
</evidence>
<protein>
    <submittedName>
        <fullName evidence="2">ABC transporter permease</fullName>
    </submittedName>
</protein>
<keyword evidence="1" id="KW-0812">Transmembrane</keyword>
<gene>
    <name evidence="2" type="ORF">IQ241_21335</name>
</gene>
<organism evidence="2 3">
    <name type="scientific">Vasconcelosia minhoensis LEGE 07310</name>
    <dbReference type="NCBI Taxonomy" id="915328"/>
    <lineage>
        <taxon>Bacteria</taxon>
        <taxon>Bacillati</taxon>
        <taxon>Cyanobacteriota</taxon>
        <taxon>Cyanophyceae</taxon>
        <taxon>Nodosilineales</taxon>
        <taxon>Cymatolegaceae</taxon>
        <taxon>Vasconcelosia</taxon>
        <taxon>Vasconcelosia minhoensis</taxon>
    </lineage>
</organism>
<keyword evidence="3" id="KW-1185">Reference proteome</keyword>
<dbReference type="RefSeq" id="WP_193911126.1">
    <property type="nucleotide sequence ID" value="NZ_JADEXG010000068.1"/>
</dbReference>
<evidence type="ECO:0000313" key="3">
    <source>
        <dbReference type="Proteomes" id="UP000636505"/>
    </source>
</evidence>
<feature type="transmembrane region" description="Helical" evidence="1">
    <location>
        <begin position="102"/>
        <end position="127"/>
    </location>
</feature>
<dbReference type="InterPro" id="IPR051784">
    <property type="entry name" value="Nod_factor_ABC_transporter"/>
</dbReference>
<feature type="transmembrane region" description="Helical" evidence="1">
    <location>
        <begin position="21"/>
        <end position="45"/>
    </location>
</feature>
<dbReference type="PANTHER" id="PTHR43229">
    <property type="entry name" value="NODULATION PROTEIN J"/>
    <property type="match status" value="1"/>
</dbReference>
<dbReference type="PANTHER" id="PTHR43229:SF6">
    <property type="entry name" value="ABC-TYPE MULTIDRUG TRANSPORT SYSTEM, PERMEASE COMPONENT"/>
    <property type="match status" value="1"/>
</dbReference>
<sequence length="257" mass="27921">MINLLMGEFKRTWIQFLRYPAEVIGGVIIITSVFYGLFISAQYMAGPAIAFGDRLDAIVVGYVLWTLVIFIVNDVATNLQLEAQTGTLEQVFLSPFGASRVFLARAIASLGLRLTLILTILLIIMGITGSRIQFPLALVLPLVTLLLAAYGLAFVMGACALIFKRVQQVLGIFQFALLFLLAAPTEDWRGPARAFANGLPMIPSTGLLRDLMARGAGLDWGQMGVAIANGLLYFALGMVVFGWAERQAKRRGTLGGY</sequence>
<feature type="transmembrane region" description="Helical" evidence="1">
    <location>
        <begin position="169"/>
        <end position="185"/>
    </location>
</feature>
<dbReference type="Proteomes" id="UP000636505">
    <property type="component" value="Unassembled WGS sequence"/>
</dbReference>
<dbReference type="AlphaFoldDB" id="A0A8J7DPJ7"/>
<reference evidence="2" key="1">
    <citation type="submission" date="2020-10" db="EMBL/GenBank/DDBJ databases">
        <authorList>
            <person name="Castelo-Branco R."/>
            <person name="Eusebio N."/>
            <person name="Adriana R."/>
            <person name="Vieira A."/>
            <person name="Brugerolle De Fraissinette N."/>
            <person name="Rezende De Castro R."/>
            <person name="Schneider M.P."/>
            <person name="Vasconcelos V."/>
            <person name="Leao P.N."/>
        </authorList>
    </citation>
    <scope>NUCLEOTIDE SEQUENCE</scope>
    <source>
        <strain evidence="2">LEGE 07310</strain>
    </source>
</reference>
<feature type="transmembrane region" description="Helical" evidence="1">
    <location>
        <begin position="220"/>
        <end position="244"/>
    </location>
</feature>
<comment type="caution">
    <text evidence="2">The sequence shown here is derived from an EMBL/GenBank/DDBJ whole genome shotgun (WGS) entry which is preliminary data.</text>
</comment>
<keyword evidence="1" id="KW-0472">Membrane</keyword>